<protein>
    <submittedName>
        <fullName evidence="10">Urea transporter 1-like isoform X1</fullName>
    </submittedName>
</protein>
<dbReference type="Proteomes" id="UP000504630">
    <property type="component" value="Chromosome 18"/>
</dbReference>
<gene>
    <name evidence="10" type="primary">LOC115023626</name>
</gene>
<evidence type="ECO:0000256" key="2">
    <source>
        <dbReference type="ARBA" id="ARBA00005914"/>
    </source>
</evidence>
<evidence type="ECO:0000256" key="1">
    <source>
        <dbReference type="ARBA" id="ARBA00004651"/>
    </source>
</evidence>
<feature type="transmembrane region" description="Helical" evidence="8">
    <location>
        <begin position="36"/>
        <end position="54"/>
    </location>
</feature>
<dbReference type="InterPro" id="IPR029020">
    <property type="entry name" value="Ammonium/urea_transptr"/>
</dbReference>
<feature type="transmembrane region" description="Helical" evidence="8">
    <location>
        <begin position="6"/>
        <end position="29"/>
    </location>
</feature>
<dbReference type="KEGG" id="cgob:115023626"/>
<evidence type="ECO:0000313" key="10">
    <source>
        <dbReference type="RefSeq" id="XP_029310652.1"/>
    </source>
</evidence>
<dbReference type="AlphaFoldDB" id="A0A6J2RME0"/>
<keyword evidence="5 8" id="KW-1133">Transmembrane helix</keyword>
<dbReference type="GO" id="GO:0005886">
    <property type="term" value="C:plasma membrane"/>
    <property type="evidence" value="ECO:0007669"/>
    <property type="project" value="UniProtKB-SubCell"/>
</dbReference>
<evidence type="ECO:0000256" key="3">
    <source>
        <dbReference type="ARBA" id="ARBA00022475"/>
    </source>
</evidence>
<comment type="subcellular location">
    <subcellularLocation>
        <location evidence="1">Cell membrane</location>
        <topology evidence="1">Multi-pass membrane protein</topology>
    </subcellularLocation>
</comment>
<evidence type="ECO:0000256" key="7">
    <source>
        <dbReference type="ARBA" id="ARBA00033993"/>
    </source>
</evidence>
<sequence length="170" mass="17462">MRGIPLGVGQIFACGALGPSLLILGAVLLYSPLLAAHALLGSAVGTLAGLSMAVRHASLYSGLSGFNGALGCMAVGGLFFTFSWRTHLFAIASAFLSAYADIALSNLLGTVGLPACSWAATLTATLMLLLTGSLATYRIPIGQVMAPEHNLRSHSQWEAGNAADRETTDV</sequence>
<dbReference type="RefSeq" id="XP_029310652.1">
    <property type="nucleotide sequence ID" value="XM_029454792.1"/>
</dbReference>
<comment type="catalytic activity">
    <reaction evidence="7">
        <text>urea(in) = urea(out)</text>
        <dbReference type="Rhea" id="RHEA:32799"/>
        <dbReference type="ChEBI" id="CHEBI:16199"/>
    </reaction>
</comment>
<dbReference type="InParanoid" id="A0A6J2RME0"/>
<dbReference type="Gene3D" id="1.10.3430.10">
    <property type="entry name" value="Ammonium transporter AmtB like domains"/>
    <property type="match status" value="1"/>
</dbReference>
<dbReference type="PANTHER" id="PTHR10464">
    <property type="entry name" value="UREA TRANSPORTER"/>
    <property type="match status" value="1"/>
</dbReference>
<keyword evidence="9" id="KW-1185">Reference proteome</keyword>
<dbReference type="GO" id="GO:0015204">
    <property type="term" value="F:urea transmembrane transporter activity"/>
    <property type="evidence" value="ECO:0007669"/>
    <property type="project" value="InterPro"/>
</dbReference>
<dbReference type="InterPro" id="IPR004937">
    <property type="entry name" value="Urea_transporter"/>
</dbReference>
<evidence type="ECO:0000256" key="4">
    <source>
        <dbReference type="ARBA" id="ARBA00022692"/>
    </source>
</evidence>
<keyword evidence="6 8" id="KW-0472">Membrane</keyword>
<dbReference type="GeneID" id="115023626"/>
<organism evidence="9 10">
    <name type="scientific">Cottoperca gobio</name>
    <name type="common">Frogmouth</name>
    <name type="synonym">Aphritis gobio</name>
    <dbReference type="NCBI Taxonomy" id="56716"/>
    <lineage>
        <taxon>Eukaryota</taxon>
        <taxon>Metazoa</taxon>
        <taxon>Chordata</taxon>
        <taxon>Craniata</taxon>
        <taxon>Vertebrata</taxon>
        <taxon>Euteleostomi</taxon>
        <taxon>Actinopterygii</taxon>
        <taxon>Neopterygii</taxon>
        <taxon>Teleostei</taxon>
        <taxon>Neoteleostei</taxon>
        <taxon>Acanthomorphata</taxon>
        <taxon>Eupercaria</taxon>
        <taxon>Perciformes</taxon>
        <taxon>Notothenioidei</taxon>
        <taxon>Bovichtidae</taxon>
        <taxon>Cottoperca</taxon>
    </lineage>
</organism>
<keyword evidence="4 8" id="KW-0812">Transmembrane</keyword>
<name>A0A6J2RME0_COTGO</name>
<feature type="transmembrane region" description="Helical" evidence="8">
    <location>
        <begin position="60"/>
        <end position="81"/>
    </location>
</feature>
<evidence type="ECO:0000256" key="6">
    <source>
        <dbReference type="ARBA" id="ARBA00023136"/>
    </source>
</evidence>
<feature type="transmembrane region" description="Helical" evidence="8">
    <location>
        <begin position="117"/>
        <end position="137"/>
    </location>
</feature>
<evidence type="ECO:0000313" key="9">
    <source>
        <dbReference type="Proteomes" id="UP000504630"/>
    </source>
</evidence>
<dbReference type="PANTHER" id="PTHR10464:SF9">
    <property type="entry name" value="UREA TRANSPORTER"/>
    <property type="match status" value="1"/>
</dbReference>
<evidence type="ECO:0000256" key="8">
    <source>
        <dbReference type="SAM" id="Phobius"/>
    </source>
</evidence>
<accession>A0A6J2RME0</accession>
<reference evidence="10" key="1">
    <citation type="submission" date="2025-08" db="UniProtKB">
        <authorList>
            <consortium name="RefSeq"/>
        </authorList>
    </citation>
    <scope>IDENTIFICATION</scope>
</reference>
<proteinExistence type="inferred from homology"/>
<comment type="similarity">
    <text evidence="2">Belongs to the urea transporter family.</text>
</comment>
<keyword evidence="3" id="KW-1003">Cell membrane</keyword>
<dbReference type="Pfam" id="PF03253">
    <property type="entry name" value="UT"/>
    <property type="match status" value="1"/>
</dbReference>
<evidence type="ECO:0000256" key="5">
    <source>
        <dbReference type="ARBA" id="ARBA00022989"/>
    </source>
</evidence>
<feature type="transmembrane region" description="Helical" evidence="8">
    <location>
        <begin position="88"/>
        <end position="111"/>
    </location>
</feature>
<dbReference type="OrthoDB" id="426293at2759"/>